<organism evidence="7 8">
    <name type="scientific">Pseudomonas parafulva</name>
    <dbReference type="NCBI Taxonomy" id="157782"/>
    <lineage>
        <taxon>Bacteria</taxon>
        <taxon>Pseudomonadati</taxon>
        <taxon>Pseudomonadota</taxon>
        <taxon>Gammaproteobacteria</taxon>
        <taxon>Pseudomonadales</taxon>
        <taxon>Pseudomonadaceae</taxon>
        <taxon>Pseudomonas</taxon>
    </lineage>
</organism>
<dbReference type="PANTHER" id="PTHR30086">
    <property type="entry name" value="ARGININE EXPORTER PROTEIN ARGO"/>
    <property type="match status" value="1"/>
</dbReference>
<evidence type="ECO:0000313" key="7">
    <source>
        <dbReference type="EMBL" id="AXO88248.1"/>
    </source>
</evidence>
<accession>A0AAI8KBQ5</accession>
<name>A0AAI8KBQ5_9PSED</name>
<dbReference type="InterPro" id="IPR001123">
    <property type="entry name" value="LeuE-type"/>
</dbReference>
<dbReference type="GO" id="GO:0015171">
    <property type="term" value="F:amino acid transmembrane transporter activity"/>
    <property type="evidence" value="ECO:0007669"/>
    <property type="project" value="TreeGrafter"/>
</dbReference>
<evidence type="ECO:0000256" key="2">
    <source>
        <dbReference type="ARBA" id="ARBA00022475"/>
    </source>
</evidence>
<feature type="transmembrane region" description="Helical" evidence="6">
    <location>
        <begin position="39"/>
        <end position="61"/>
    </location>
</feature>
<dbReference type="Pfam" id="PF01810">
    <property type="entry name" value="LysE"/>
    <property type="match status" value="1"/>
</dbReference>
<evidence type="ECO:0000256" key="6">
    <source>
        <dbReference type="SAM" id="Phobius"/>
    </source>
</evidence>
<keyword evidence="3 6" id="KW-0812">Transmembrane</keyword>
<feature type="transmembrane region" description="Helical" evidence="6">
    <location>
        <begin position="138"/>
        <end position="159"/>
    </location>
</feature>
<proteinExistence type="predicted"/>
<evidence type="ECO:0000256" key="5">
    <source>
        <dbReference type="ARBA" id="ARBA00023136"/>
    </source>
</evidence>
<evidence type="ECO:0000256" key="3">
    <source>
        <dbReference type="ARBA" id="ARBA00022692"/>
    </source>
</evidence>
<gene>
    <name evidence="7" type="ORF">DZC75_09645</name>
</gene>
<keyword evidence="4 6" id="KW-1133">Transmembrane helix</keyword>
<feature type="transmembrane region" description="Helical" evidence="6">
    <location>
        <begin position="179"/>
        <end position="195"/>
    </location>
</feature>
<evidence type="ECO:0000256" key="4">
    <source>
        <dbReference type="ARBA" id="ARBA00022989"/>
    </source>
</evidence>
<protein>
    <submittedName>
        <fullName evidence="7">LysE family translocator</fullName>
    </submittedName>
</protein>
<feature type="transmembrane region" description="Helical" evidence="6">
    <location>
        <begin position="73"/>
        <end position="90"/>
    </location>
</feature>
<keyword evidence="5 6" id="KW-0472">Membrane</keyword>
<evidence type="ECO:0000256" key="1">
    <source>
        <dbReference type="ARBA" id="ARBA00004651"/>
    </source>
</evidence>
<dbReference type="PANTHER" id="PTHR30086:SF20">
    <property type="entry name" value="ARGININE EXPORTER PROTEIN ARGO-RELATED"/>
    <property type="match status" value="1"/>
</dbReference>
<sequence length="196" mass="20612">MSPSLLPFMLFALVASISPGPTNLLILAHGAQHGLRASLAPIVSACAAAAGIVWLVGLGLGEVLLRHPLAQQVMSWAGALWLSLLAWQLFRAAGEPVRASTTRRFGAGSAASLQLVNPKVWLMAVAVIGVFAAPQWPVWQLALVFLLVALPCMGAWALLGVGSARWLGAAPQWRRFNQLLALVLLVSAWSALLSGA</sequence>
<dbReference type="Proteomes" id="UP000258127">
    <property type="component" value="Chromosome"/>
</dbReference>
<evidence type="ECO:0000313" key="8">
    <source>
        <dbReference type="Proteomes" id="UP000258127"/>
    </source>
</evidence>
<feature type="transmembrane region" description="Helical" evidence="6">
    <location>
        <begin position="111"/>
        <end position="132"/>
    </location>
</feature>
<comment type="subcellular location">
    <subcellularLocation>
        <location evidence="1">Cell membrane</location>
        <topology evidence="1">Multi-pass membrane protein</topology>
    </subcellularLocation>
</comment>
<keyword evidence="2" id="KW-1003">Cell membrane</keyword>
<dbReference type="EMBL" id="CP031641">
    <property type="protein sequence ID" value="AXO88248.1"/>
    <property type="molecule type" value="Genomic_DNA"/>
</dbReference>
<reference evidence="7 8" key="1">
    <citation type="submission" date="2018-08" db="EMBL/GenBank/DDBJ databases">
        <authorList>
            <person name="Lee Y."/>
            <person name="Kakembo D."/>
        </authorList>
    </citation>
    <scope>NUCLEOTIDE SEQUENCE [LARGE SCALE GENOMIC DNA]</scope>
    <source>
        <strain evidence="7 8">JBCS1880</strain>
    </source>
</reference>
<dbReference type="AlphaFoldDB" id="A0AAI8KBQ5"/>
<feature type="transmembrane region" description="Helical" evidence="6">
    <location>
        <begin position="6"/>
        <end position="27"/>
    </location>
</feature>
<dbReference type="RefSeq" id="WP_116888106.1">
    <property type="nucleotide sequence ID" value="NZ_CP031641.1"/>
</dbReference>
<keyword evidence="8" id="KW-1185">Reference proteome</keyword>
<dbReference type="GO" id="GO:0005886">
    <property type="term" value="C:plasma membrane"/>
    <property type="evidence" value="ECO:0007669"/>
    <property type="project" value="UniProtKB-SubCell"/>
</dbReference>
<dbReference type="GO" id="GO:0033228">
    <property type="term" value="P:cysteine export across plasma membrane"/>
    <property type="evidence" value="ECO:0007669"/>
    <property type="project" value="TreeGrafter"/>
</dbReference>